<feature type="region of interest" description="Disordered" evidence="1">
    <location>
        <begin position="539"/>
        <end position="590"/>
    </location>
</feature>
<evidence type="ECO:0000313" key="4">
    <source>
        <dbReference type="Proteomes" id="UP000735302"/>
    </source>
</evidence>
<accession>A0AAV4CIW2</accession>
<gene>
    <name evidence="3" type="ORF">PoB_005791600</name>
</gene>
<feature type="domain" description="DBB" evidence="2">
    <location>
        <begin position="27"/>
        <end position="141"/>
    </location>
</feature>
<protein>
    <recommendedName>
        <fullName evidence="2">DBB domain-containing protein</fullName>
    </recommendedName>
</protein>
<name>A0AAV4CIW2_9GAST</name>
<feature type="region of interest" description="Disordered" evidence="1">
    <location>
        <begin position="418"/>
        <end position="443"/>
    </location>
</feature>
<dbReference type="InterPro" id="IPR052446">
    <property type="entry name" value="B-cell_PI3K-Signaling_Adptrs"/>
</dbReference>
<dbReference type="Proteomes" id="UP000735302">
    <property type="component" value="Unassembled WGS sequence"/>
</dbReference>
<evidence type="ECO:0000259" key="2">
    <source>
        <dbReference type="SMART" id="SM01282"/>
    </source>
</evidence>
<evidence type="ECO:0000313" key="3">
    <source>
        <dbReference type="EMBL" id="GFO31411.1"/>
    </source>
</evidence>
<dbReference type="SMART" id="SM01282">
    <property type="entry name" value="DBB"/>
    <property type="match status" value="1"/>
</dbReference>
<dbReference type="EMBL" id="BLXT01006392">
    <property type="protein sequence ID" value="GFO31411.1"/>
    <property type="molecule type" value="Genomic_DNA"/>
</dbReference>
<organism evidence="3 4">
    <name type="scientific">Plakobranchus ocellatus</name>
    <dbReference type="NCBI Taxonomy" id="259542"/>
    <lineage>
        <taxon>Eukaryota</taxon>
        <taxon>Metazoa</taxon>
        <taxon>Spiralia</taxon>
        <taxon>Lophotrochozoa</taxon>
        <taxon>Mollusca</taxon>
        <taxon>Gastropoda</taxon>
        <taxon>Heterobranchia</taxon>
        <taxon>Euthyneura</taxon>
        <taxon>Panpulmonata</taxon>
        <taxon>Sacoglossa</taxon>
        <taxon>Placobranchoidea</taxon>
        <taxon>Plakobranchidae</taxon>
        <taxon>Plakobranchus</taxon>
    </lineage>
</organism>
<feature type="region of interest" description="Disordered" evidence="1">
    <location>
        <begin position="480"/>
        <end position="525"/>
    </location>
</feature>
<proteinExistence type="predicted"/>
<dbReference type="GO" id="GO:0005102">
    <property type="term" value="F:signaling receptor binding"/>
    <property type="evidence" value="ECO:0007669"/>
    <property type="project" value="TreeGrafter"/>
</dbReference>
<dbReference type="AlphaFoldDB" id="A0AAV4CIW2"/>
<dbReference type="PANTHER" id="PTHR16267">
    <property type="entry name" value="BANK1/PIK3AP1 FAMILY MEMBER"/>
    <property type="match status" value="1"/>
</dbReference>
<keyword evidence="4" id="KW-1185">Reference proteome</keyword>
<evidence type="ECO:0000256" key="1">
    <source>
        <dbReference type="SAM" id="MobiDB-lite"/>
    </source>
</evidence>
<dbReference type="InterPro" id="IPR017893">
    <property type="entry name" value="DBB_domain"/>
</dbReference>
<feature type="compositionally biased region" description="Basic and acidic residues" evidence="1">
    <location>
        <begin position="498"/>
        <end position="512"/>
    </location>
</feature>
<reference evidence="3 4" key="1">
    <citation type="journal article" date="2021" name="Elife">
        <title>Chloroplast acquisition without the gene transfer in kleptoplastic sea slugs, Plakobranchus ocellatus.</title>
        <authorList>
            <person name="Maeda T."/>
            <person name="Takahashi S."/>
            <person name="Yoshida T."/>
            <person name="Shimamura S."/>
            <person name="Takaki Y."/>
            <person name="Nagai Y."/>
            <person name="Toyoda A."/>
            <person name="Suzuki Y."/>
            <person name="Arimoto A."/>
            <person name="Ishii H."/>
            <person name="Satoh N."/>
            <person name="Nishiyama T."/>
            <person name="Hasebe M."/>
            <person name="Maruyama T."/>
            <person name="Minagawa J."/>
            <person name="Obokata J."/>
            <person name="Shigenobu S."/>
        </authorList>
    </citation>
    <scope>NUCLEOTIDE SEQUENCE [LARGE SCALE GENOMIC DNA]</scope>
</reference>
<comment type="caution">
    <text evidence="3">The sequence shown here is derived from an EMBL/GenBank/DDBJ whole genome shotgun (WGS) entry which is preliminary data.</text>
</comment>
<dbReference type="PANTHER" id="PTHR16267:SF11">
    <property type="entry name" value="STUMPS, ISOFORM E"/>
    <property type="match status" value="1"/>
</dbReference>
<sequence length="590" mass="65802">MQLAETNPSKAKHEAPPVRPRKNAIPVEIIPKCFHQAGEMVALIFKEAIQGEVTVTFRKLKDEIKCELKNPYSAIFYVPELSDQTVSMQIHINGVGKRTFKLQNNMFECSSVELLCQTYGASSRDELDTMLAKKMTNSLFTDPITKKLFDSLPEKPGFLKPSSVYVDMASLPISSPSTTESSGNGSNKTHVPVTRGVYMDMGSSNQSPPLTAESSRNGPFGKLMSEIPGSCTETVSRNKLARGPLPPPPLPAKEKRNVYLKRFLSVGDLSTGKDIFTMGPKTAPSAVSRGQTELIEIQEEVKKGNFTIKQAEMLFKSWKDRNEAENAMTFKDRQQKLKAFRTENHTIMDVLRKWIRKNKKTKISTIAEENTECASISDPILKRSNTQAAVIRGDSTNSNVSVQSVDSGRDSSISTFSQISASSDDTDCPLTPYQPTEKESRKPTIIPVSRSHSHHLPNEQKLGYCFLGQRSVSLQVLNDYQPPEKDNHKPIIIPVSRRRSDDLPTRRLETPRKQSFAGEHSQPLQTKTCSCMEQHMTQIPETEGKGPTHPPPVAARSPHPQKTSTDAEHETPPKLKPKRQLRKVSSVFYL</sequence>